<name>A0A0F9P4Q9_9ZZZZ</name>
<evidence type="ECO:0000313" key="1">
    <source>
        <dbReference type="EMBL" id="KKN19387.1"/>
    </source>
</evidence>
<comment type="caution">
    <text evidence="1">The sequence shown here is derived from an EMBL/GenBank/DDBJ whole genome shotgun (WGS) entry which is preliminary data.</text>
</comment>
<evidence type="ECO:0008006" key="2">
    <source>
        <dbReference type="Google" id="ProtNLM"/>
    </source>
</evidence>
<reference evidence="1" key="1">
    <citation type="journal article" date="2015" name="Nature">
        <title>Complex archaea that bridge the gap between prokaryotes and eukaryotes.</title>
        <authorList>
            <person name="Spang A."/>
            <person name="Saw J.H."/>
            <person name="Jorgensen S.L."/>
            <person name="Zaremba-Niedzwiedzka K."/>
            <person name="Martijn J."/>
            <person name="Lind A.E."/>
            <person name="van Eijk R."/>
            <person name="Schleper C."/>
            <person name="Guy L."/>
            <person name="Ettema T.J."/>
        </authorList>
    </citation>
    <scope>NUCLEOTIDE SEQUENCE</scope>
</reference>
<organism evidence="1">
    <name type="scientific">marine sediment metagenome</name>
    <dbReference type="NCBI Taxonomy" id="412755"/>
    <lineage>
        <taxon>unclassified sequences</taxon>
        <taxon>metagenomes</taxon>
        <taxon>ecological metagenomes</taxon>
    </lineage>
</organism>
<accession>A0A0F9P4Q9</accession>
<dbReference type="AlphaFoldDB" id="A0A0F9P4Q9"/>
<sequence>MNVKGLAFQQFRSQLIYEFDEERWNNYFGILKESNPFFKQGVIATTNIPLEEYIAFLDTMLKEFYKNDEKMYWILGKLSAIYTLSEKGPFHAYIRTKRDPESFISKILHRIWNMYYDEGSVKYQVKENIMHAYILDLPKYHIYFEYNNMGYAEKALGLIGVQVKETIKIKSSAKEIYYKFVLDL</sequence>
<protein>
    <recommendedName>
        <fullName evidence="2">Heme NO-binding domain-containing protein</fullName>
    </recommendedName>
</protein>
<gene>
    <name evidence="1" type="ORF">LCGC14_0946340</name>
</gene>
<proteinExistence type="predicted"/>
<dbReference type="EMBL" id="LAZR01003340">
    <property type="protein sequence ID" value="KKN19387.1"/>
    <property type="molecule type" value="Genomic_DNA"/>
</dbReference>